<sequence length="190" mass="22227">MILSMENPEQAFVDYASSRNDKVGRKQFTTNQRPRNFNETANAWKEKPNFNWALTQTFISPQNGTFSTYSSSYQTKLKKALGDFDSRGSVKPNSAEYKDHKGTIKAKEKVEEKSEEEFKEETEEEIEEEVEEDPEYLDTFPTTDELRYHELILKNPQPPWVSAKIRTRDIDNIKIECMVGRFLRNKLILT</sequence>
<evidence type="ECO:0000313" key="2">
    <source>
        <dbReference type="EMBL" id="GEU39980.1"/>
    </source>
</evidence>
<gene>
    <name evidence="2" type="ORF">Tci_011958</name>
</gene>
<protein>
    <submittedName>
        <fullName evidence="2">Uncharacterized protein</fullName>
    </submittedName>
</protein>
<feature type="compositionally biased region" description="Basic and acidic residues" evidence="1">
    <location>
        <begin position="96"/>
        <end position="112"/>
    </location>
</feature>
<reference evidence="2" key="1">
    <citation type="journal article" date="2019" name="Sci. Rep.">
        <title>Draft genome of Tanacetum cinerariifolium, the natural source of mosquito coil.</title>
        <authorList>
            <person name="Yamashiro T."/>
            <person name="Shiraishi A."/>
            <person name="Satake H."/>
            <person name="Nakayama K."/>
        </authorList>
    </citation>
    <scope>NUCLEOTIDE SEQUENCE</scope>
</reference>
<dbReference type="EMBL" id="BKCJ010001242">
    <property type="protein sequence ID" value="GEU39980.1"/>
    <property type="molecule type" value="Genomic_DNA"/>
</dbReference>
<proteinExistence type="predicted"/>
<dbReference type="AlphaFoldDB" id="A0A6L2JTA6"/>
<evidence type="ECO:0000256" key="1">
    <source>
        <dbReference type="SAM" id="MobiDB-lite"/>
    </source>
</evidence>
<accession>A0A6L2JTA6</accession>
<organism evidence="2">
    <name type="scientific">Tanacetum cinerariifolium</name>
    <name type="common">Dalmatian daisy</name>
    <name type="synonym">Chrysanthemum cinerariifolium</name>
    <dbReference type="NCBI Taxonomy" id="118510"/>
    <lineage>
        <taxon>Eukaryota</taxon>
        <taxon>Viridiplantae</taxon>
        <taxon>Streptophyta</taxon>
        <taxon>Embryophyta</taxon>
        <taxon>Tracheophyta</taxon>
        <taxon>Spermatophyta</taxon>
        <taxon>Magnoliopsida</taxon>
        <taxon>eudicotyledons</taxon>
        <taxon>Gunneridae</taxon>
        <taxon>Pentapetalae</taxon>
        <taxon>asterids</taxon>
        <taxon>campanulids</taxon>
        <taxon>Asterales</taxon>
        <taxon>Asteraceae</taxon>
        <taxon>Asteroideae</taxon>
        <taxon>Anthemideae</taxon>
        <taxon>Anthemidinae</taxon>
        <taxon>Tanacetum</taxon>
    </lineage>
</organism>
<feature type="region of interest" description="Disordered" evidence="1">
    <location>
        <begin position="88"/>
        <end position="134"/>
    </location>
</feature>
<comment type="caution">
    <text evidence="2">The sequence shown here is derived from an EMBL/GenBank/DDBJ whole genome shotgun (WGS) entry which is preliminary data.</text>
</comment>
<feature type="compositionally biased region" description="Acidic residues" evidence="1">
    <location>
        <begin position="113"/>
        <end position="134"/>
    </location>
</feature>
<name>A0A6L2JTA6_TANCI</name>